<evidence type="ECO:0000259" key="5">
    <source>
        <dbReference type="PROSITE" id="PS51387"/>
    </source>
</evidence>
<sequence length="498" mass="52950">MTGLVMPDLDRAVLARRDGIVHALRAIVPGEGVVADPTSMRVYESDGLTAYRQMPMVVVLPETVDQVSRVLAYCHAEGIKVVPRGAGTSLSGGALPLGDAVLLSMMKFNRVLDVDFPNRVAVVQPGVTNLGITRAVEERGFYYAPDPSSQIACSIGGNVAENSGGVHSLKYGLTTNNVLGLEMVLMTGEVVRIGGRHLDSEGYDLLGLMVGSEGLLAVVTEVTVRILQKPETARAALIGFPSSEQAGAAVAAIIAAGIIPGGMEMMDKPAIAAAEAFVHAGYPLDVEALLIVELDGPAVEVADLLVRVEAIANTHGATECRLSTSEAERLSFWAGRKAAFPAVGRLSPDYYCMDGTIPRAALPLVLRRMGELSQTHGLRVANVFHAGDGNLHPLILYDANIPGELERAEAFGADILRLCVEVGGVLTGEHGVGVEKRDLMGTMFGEDDLKQQQRVKCAFDEKQLLNPGKVFPELHRCAELGRLHVHGGALPHPDIPRF</sequence>
<evidence type="ECO:0000256" key="1">
    <source>
        <dbReference type="ARBA" id="ARBA00001974"/>
    </source>
</evidence>
<dbReference type="InterPro" id="IPR016166">
    <property type="entry name" value="FAD-bd_PCMH"/>
</dbReference>
<evidence type="ECO:0000256" key="4">
    <source>
        <dbReference type="ARBA" id="ARBA00023002"/>
    </source>
</evidence>
<dbReference type="AlphaFoldDB" id="A0A6A7Y7Q7"/>
<dbReference type="Gene3D" id="3.30.70.2740">
    <property type="match status" value="1"/>
</dbReference>
<protein>
    <submittedName>
        <fullName evidence="6">FAD-binding protein</fullName>
    </submittedName>
</protein>
<dbReference type="PANTHER" id="PTHR42934">
    <property type="entry name" value="GLYCOLATE OXIDASE SUBUNIT GLCD"/>
    <property type="match status" value="1"/>
</dbReference>
<dbReference type="InterPro" id="IPR036318">
    <property type="entry name" value="FAD-bd_PCMH-like_sf"/>
</dbReference>
<dbReference type="SUPFAM" id="SSF56176">
    <property type="entry name" value="FAD-binding/transporter-associated domain-like"/>
    <property type="match status" value="1"/>
</dbReference>
<dbReference type="EMBL" id="VWNA01000001">
    <property type="protein sequence ID" value="MQT14028.1"/>
    <property type="molecule type" value="Genomic_DNA"/>
</dbReference>
<dbReference type="Pfam" id="PF02913">
    <property type="entry name" value="FAD-oxidase_C"/>
    <property type="match status" value="1"/>
</dbReference>
<dbReference type="SUPFAM" id="SSF55103">
    <property type="entry name" value="FAD-linked oxidases, C-terminal domain"/>
    <property type="match status" value="1"/>
</dbReference>
<proteinExistence type="predicted"/>
<name>A0A6A7Y7Q7_9HYPH</name>
<organism evidence="6 7">
    <name type="scientific">Segnochrobactrum spirostomi</name>
    <dbReference type="NCBI Taxonomy" id="2608987"/>
    <lineage>
        <taxon>Bacteria</taxon>
        <taxon>Pseudomonadati</taxon>
        <taxon>Pseudomonadota</taxon>
        <taxon>Alphaproteobacteria</taxon>
        <taxon>Hyphomicrobiales</taxon>
        <taxon>Segnochrobactraceae</taxon>
        <taxon>Segnochrobactrum</taxon>
    </lineage>
</organism>
<dbReference type="InterPro" id="IPR016169">
    <property type="entry name" value="FAD-bd_PCMH_sub2"/>
</dbReference>
<comment type="cofactor">
    <cofactor evidence="1">
        <name>FAD</name>
        <dbReference type="ChEBI" id="CHEBI:57692"/>
    </cofactor>
</comment>
<keyword evidence="2" id="KW-0285">Flavoprotein</keyword>
<dbReference type="GO" id="GO:0016491">
    <property type="term" value="F:oxidoreductase activity"/>
    <property type="evidence" value="ECO:0007669"/>
    <property type="project" value="UniProtKB-KW"/>
</dbReference>
<dbReference type="Gene3D" id="3.30.465.10">
    <property type="match status" value="1"/>
</dbReference>
<reference evidence="6 7" key="1">
    <citation type="submission" date="2019-09" db="EMBL/GenBank/DDBJ databases">
        <title>Segnochrobactrum spirostomi gen. nov., sp. nov., isolated from the ciliate Spirostomum cf. yagiui and description of a novel family, Segnochrobactraceae fam. nov. within the order Rhizobiales of the class Alphaproteobacteria.</title>
        <authorList>
            <person name="Akter S."/>
            <person name="Shazib S.U.A."/>
            <person name="Shin M.K."/>
        </authorList>
    </citation>
    <scope>NUCLEOTIDE SEQUENCE [LARGE SCALE GENOMIC DNA]</scope>
    <source>
        <strain evidence="6 7">Sp-1</strain>
    </source>
</reference>
<dbReference type="RefSeq" id="WP_153483905.1">
    <property type="nucleotide sequence ID" value="NZ_VWNA01000001.1"/>
</dbReference>
<evidence type="ECO:0000256" key="2">
    <source>
        <dbReference type="ARBA" id="ARBA00022630"/>
    </source>
</evidence>
<keyword evidence="7" id="KW-1185">Reference proteome</keyword>
<dbReference type="InterPro" id="IPR006094">
    <property type="entry name" value="Oxid_FAD_bind_N"/>
</dbReference>
<dbReference type="PANTHER" id="PTHR42934:SF1">
    <property type="entry name" value="GLYCOLATE OXIDASE SUBUNIT GLCD"/>
    <property type="match status" value="1"/>
</dbReference>
<dbReference type="InterPro" id="IPR004113">
    <property type="entry name" value="FAD-bd_oxidored_4_C"/>
</dbReference>
<keyword evidence="4" id="KW-0560">Oxidoreductase</keyword>
<dbReference type="GO" id="GO:0071949">
    <property type="term" value="F:FAD binding"/>
    <property type="evidence" value="ECO:0007669"/>
    <property type="project" value="InterPro"/>
</dbReference>
<dbReference type="Pfam" id="PF01565">
    <property type="entry name" value="FAD_binding_4"/>
    <property type="match status" value="1"/>
</dbReference>
<evidence type="ECO:0000256" key="3">
    <source>
        <dbReference type="ARBA" id="ARBA00022827"/>
    </source>
</evidence>
<accession>A0A6A7Y7Q7</accession>
<dbReference type="Gene3D" id="1.10.45.10">
    <property type="entry name" value="Vanillyl-alcohol Oxidase, Chain A, domain 4"/>
    <property type="match status" value="1"/>
</dbReference>
<gene>
    <name evidence="6" type="ORF">F0357_15530</name>
</gene>
<evidence type="ECO:0000313" key="7">
    <source>
        <dbReference type="Proteomes" id="UP000332515"/>
    </source>
</evidence>
<comment type="caution">
    <text evidence="6">The sequence shown here is derived from an EMBL/GenBank/DDBJ whole genome shotgun (WGS) entry which is preliminary data.</text>
</comment>
<keyword evidence="3" id="KW-0274">FAD</keyword>
<dbReference type="Proteomes" id="UP000332515">
    <property type="component" value="Unassembled WGS sequence"/>
</dbReference>
<dbReference type="PROSITE" id="PS51387">
    <property type="entry name" value="FAD_PCMH"/>
    <property type="match status" value="1"/>
</dbReference>
<dbReference type="InterPro" id="IPR051914">
    <property type="entry name" value="FAD-linked_OxidoTrans_Type4"/>
</dbReference>
<feature type="domain" description="FAD-binding PCMH-type" evidence="5">
    <location>
        <begin position="51"/>
        <end position="229"/>
    </location>
</feature>
<dbReference type="InterPro" id="IPR016164">
    <property type="entry name" value="FAD-linked_Oxase-like_C"/>
</dbReference>
<dbReference type="InterPro" id="IPR016171">
    <property type="entry name" value="Vanillyl_alc_oxidase_C-sub2"/>
</dbReference>
<evidence type="ECO:0000313" key="6">
    <source>
        <dbReference type="EMBL" id="MQT14028.1"/>
    </source>
</evidence>